<sequence length="232" mass="24739">MTGKTVLIVGASSGIGKSLAQLLIKQGVRVISASRNNPELEDVKHYTLDVTAAEPDFSFLPETLDGLVYCPGSINLRPFQRLTIADFQKDMEVNFLGAVKTLQAAFKSLKKSESASVVLFSTVASKLGMNFHSSIASAKAAVEGLGKSLAAEWSSQHIRVNVLAPSLTDTPLAERLLATDDKKEASNKRHPIGRYGTTHDLAEMASFLLSPKSSWITGQVIGIDGGVGSLKP</sequence>
<dbReference type="PRINTS" id="PR00081">
    <property type="entry name" value="GDHRDH"/>
</dbReference>
<dbReference type="InterPro" id="IPR002347">
    <property type="entry name" value="SDR_fam"/>
</dbReference>
<dbReference type="InterPro" id="IPR051122">
    <property type="entry name" value="SDR_DHRS6-like"/>
</dbReference>
<keyword evidence="2" id="KW-0560">Oxidoreductase</keyword>
<evidence type="ECO:0000256" key="1">
    <source>
        <dbReference type="ARBA" id="ARBA00006484"/>
    </source>
</evidence>
<evidence type="ECO:0000259" key="3">
    <source>
        <dbReference type="SMART" id="SM00822"/>
    </source>
</evidence>
<protein>
    <submittedName>
        <fullName evidence="4">Oxidoreductase</fullName>
    </submittedName>
</protein>
<evidence type="ECO:0000313" key="4">
    <source>
        <dbReference type="EMBL" id="GHE69628.1"/>
    </source>
</evidence>
<comment type="similarity">
    <text evidence="1">Belongs to the short-chain dehydrogenases/reductases (SDR) family.</text>
</comment>
<dbReference type="SUPFAM" id="SSF51735">
    <property type="entry name" value="NAD(P)-binding Rossmann-fold domains"/>
    <property type="match status" value="1"/>
</dbReference>
<feature type="domain" description="Ketoreductase" evidence="3">
    <location>
        <begin position="4"/>
        <end position="175"/>
    </location>
</feature>
<dbReference type="SMART" id="SM00822">
    <property type="entry name" value="PKS_KR"/>
    <property type="match status" value="1"/>
</dbReference>
<dbReference type="EMBL" id="BNAG01000003">
    <property type="protein sequence ID" value="GHE69628.1"/>
    <property type="molecule type" value="Genomic_DNA"/>
</dbReference>
<dbReference type="InterPro" id="IPR036291">
    <property type="entry name" value="NAD(P)-bd_dom_sf"/>
</dbReference>
<dbReference type="Gene3D" id="3.40.50.720">
    <property type="entry name" value="NAD(P)-binding Rossmann-like Domain"/>
    <property type="match status" value="1"/>
</dbReference>
<dbReference type="PANTHER" id="PTHR43477">
    <property type="entry name" value="DIHYDROANTICAPSIN 7-DEHYDROGENASE"/>
    <property type="match status" value="1"/>
</dbReference>
<dbReference type="Pfam" id="PF13561">
    <property type="entry name" value="adh_short_C2"/>
    <property type="match status" value="1"/>
</dbReference>
<proteinExistence type="inferred from homology"/>
<organism evidence="4 5">
    <name type="scientific">Roseivirga thermotolerans</name>
    <dbReference type="NCBI Taxonomy" id="1758176"/>
    <lineage>
        <taxon>Bacteria</taxon>
        <taxon>Pseudomonadati</taxon>
        <taxon>Bacteroidota</taxon>
        <taxon>Cytophagia</taxon>
        <taxon>Cytophagales</taxon>
        <taxon>Roseivirgaceae</taxon>
        <taxon>Roseivirga</taxon>
    </lineage>
</organism>
<comment type="caution">
    <text evidence="4">The sequence shown here is derived from an EMBL/GenBank/DDBJ whole genome shotgun (WGS) entry which is preliminary data.</text>
</comment>
<gene>
    <name evidence="4" type="ORF">GCM10011340_27110</name>
</gene>
<dbReference type="RefSeq" id="WP_229838690.1">
    <property type="nucleotide sequence ID" value="NZ_BNAG01000003.1"/>
</dbReference>
<name>A0ABQ3I7V9_9BACT</name>
<keyword evidence="5" id="KW-1185">Reference proteome</keyword>
<dbReference type="Proteomes" id="UP000658258">
    <property type="component" value="Unassembled WGS sequence"/>
</dbReference>
<evidence type="ECO:0000256" key="2">
    <source>
        <dbReference type="ARBA" id="ARBA00023002"/>
    </source>
</evidence>
<accession>A0ABQ3I7V9</accession>
<reference evidence="5" key="1">
    <citation type="journal article" date="2019" name="Int. J. Syst. Evol. Microbiol.">
        <title>The Global Catalogue of Microorganisms (GCM) 10K type strain sequencing project: providing services to taxonomists for standard genome sequencing and annotation.</title>
        <authorList>
            <consortium name="The Broad Institute Genomics Platform"/>
            <consortium name="The Broad Institute Genome Sequencing Center for Infectious Disease"/>
            <person name="Wu L."/>
            <person name="Ma J."/>
        </authorList>
    </citation>
    <scope>NUCLEOTIDE SEQUENCE [LARGE SCALE GENOMIC DNA]</scope>
    <source>
        <strain evidence="5">CGMCC 1.15111</strain>
    </source>
</reference>
<dbReference type="InterPro" id="IPR057326">
    <property type="entry name" value="KR_dom"/>
</dbReference>
<evidence type="ECO:0000313" key="5">
    <source>
        <dbReference type="Proteomes" id="UP000658258"/>
    </source>
</evidence>
<dbReference type="PANTHER" id="PTHR43477:SF1">
    <property type="entry name" value="DIHYDROANTICAPSIN 7-DEHYDROGENASE"/>
    <property type="match status" value="1"/>
</dbReference>
<dbReference type="CDD" id="cd05233">
    <property type="entry name" value="SDR_c"/>
    <property type="match status" value="1"/>
</dbReference>